<evidence type="ECO:0000313" key="3">
    <source>
        <dbReference type="Proteomes" id="UP000680656"/>
    </source>
</evidence>
<dbReference type="GO" id="GO:0055070">
    <property type="term" value="P:copper ion homeostasis"/>
    <property type="evidence" value="ECO:0007669"/>
    <property type="project" value="TreeGrafter"/>
</dbReference>
<dbReference type="GeneID" id="65567208"/>
<dbReference type="InterPro" id="IPR036412">
    <property type="entry name" value="HAD-like_sf"/>
</dbReference>
<dbReference type="Pfam" id="PF00702">
    <property type="entry name" value="Hydrolase"/>
    <property type="match status" value="1"/>
</dbReference>
<evidence type="ECO:0000313" key="2">
    <source>
        <dbReference type="EMBL" id="QVV88836.1"/>
    </source>
</evidence>
<protein>
    <submittedName>
        <fullName evidence="2">HAD family hydrolase</fullName>
    </submittedName>
</protein>
<keyword evidence="3" id="KW-1185">Reference proteome</keyword>
<dbReference type="PANTHER" id="PTHR43520:SF8">
    <property type="entry name" value="P-TYPE CU(+) TRANSPORTER"/>
    <property type="match status" value="1"/>
</dbReference>
<dbReference type="GO" id="GO:0043682">
    <property type="term" value="F:P-type divalent copper transporter activity"/>
    <property type="evidence" value="ECO:0007669"/>
    <property type="project" value="TreeGrafter"/>
</dbReference>
<evidence type="ECO:0000256" key="1">
    <source>
        <dbReference type="ARBA" id="ARBA00022967"/>
    </source>
</evidence>
<keyword evidence="2" id="KW-0378">Hydrolase</keyword>
<accession>A0A8E7B1W9</accession>
<keyword evidence="1" id="KW-1278">Translocase</keyword>
<proteinExistence type="predicted"/>
<dbReference type="GO" id="GO:0016787">
    <property type="term" value="F:hydrolase activity"/>
    <property type="evidence" value="ECO:0007669"/>
    <property type="project" value="UniProtKB-KW"/>
</dbReference>
<dbReference type="GO" id="GO:0005507">
    <property type="term" value="F:copper ion binding"/>
    <property type="evidence" value="ECO:0007669"/>
    <property type="project" value="TreeGrafter"/>
</dbReference>
<gene>
    <name evidence="2" type="ORF">KHC33_16260</name>
</gene>
<reference evidence="2 3" key="1">
    <citation type="submission" date="2021-05" db="EMBL/GenBank/DDBJ databases">
        <title>A novel Methanospirillum isolate from a pyrite-forming mixed culture.</title>
        <authorList>
            <person name="Bunk B."/>
            <person name="Sproer C."/>
            <person name="Spring S."/>
            <person name="Pester M."/>
        </authorList>
    </citation>
    <scope>NUCLEOTIDE SEQUENCE [LARGE SCALE GENOMIC DNA]</scope>
    <source>
        <strain evidence="2 3">J.3.6.1-F.2.7.3</strain>
    </source>
</reference>
<dbReference type="Proteomes" id="UP000680656">
    <property type="component" value="Chromosome"/>
</dbReference>
<dbReference type="InterPro" id="IPR023214">
    <property type="entry name" value="HAD_sf"/>
</dbReference>
<dbReference type="RefSeq" id="WP_214419639.1">
    <property type="nucleotide sequence ID" value="NZ_CP075546.1"/>
</dbReference>
<organism evidence="2 3">
    <name type="scientific">Methanospirillum purgamenti</name>
    <dbReference type="NCBI Taxonomy" id="2834276"/>
    <lineage>
        <taxon>Archaea</taxon>
        <taxon>Methanobacteriati</taxon>
        <taxon>Methanobacteriota</taxon>
        <taxon>Stenosarchaea group</taxon>
        <taxon>Methanomicrobia</taxon>
        <taxon>Methanomicrobiales</taxon>
        <taxon>Methanospirillaceae</taxon>
        <taxon>Methanospirillum</taxon>
    </lineage>
</organism>
<dbReference type="Gene3D" id="3.40.50.1000">
    <property type="entry name" value="HAD superfamily/HAD-like"/>
    <property type="match status" value="1"/>
</dbReference>
<dbReference type="AlphaFoldDB" id="A0A8E7B1W9"/>
<dbReference type="PANTHER" id="PTHR43520">
    <property type="entry name" value="ATP7, ISOFORM B"/>
    <property type="match status" value="1"/>
</dbReference>
<sequence>MSVAVVFDSAGTLLRTYRMAKNILTGELLTDVETTILTFEDPERVLCVLHGHTRDFMTVSPDLLISKYLKDHDVGFGISCTRKLVEKEHIQSVLLEDTWATAGDMQECMRVIWSEVKENEVVALNNGLIVHMGKECIEFTVTAGGTPFFGALETITTLHDRGVCTYIASGDREAKLERMADYLGIPKDRVFGVATPSVKEQIVRDLQKNHDLVVMVGDSINDLRAMRAADIAVLSDQQSSVKPAELADVADHRIRDIREVLKIIPLVGKKAR</sequence>
<name>A0A8E7B1W9_9EURY</name>
<dbReference type="SUPFAM" id="SSF56784">
    <property type="entry name" value="HAD-like"/>
    <property type="match status" value="1"/>
</dbReference>
<dbReference type="KEGG" id="mrtj:KHC33_16260"/>
<dbReference type="GO" id="GO:0016020">
    <property type="term" value="C:membrane"/>
    <property type="evidence" value="ECO:0007669"/>
    <property type="project" value="TreeGrafter"/>
</dbReference>
<dbReference type="EMBL" id="CP075546">
    <property type="protein sequence ID" value="QVV88836.1"/>
    <property type="molecule type" value="Genomic_DNA"/>
</dbReference>